<accession>A0A060QIG0</accession>
<gene>
    <name evidence="2" type="ORF">ASAP_0522</name>
</gene>
<name>A0A060QIG0_9PROT</name>
<reference evidence="2 3" key="1">
    <citation type="journal article" date="2014" name="Genome Biol. Evol.">
        <title>Acetic acid bacteria genomes reveal functional traits for adaptation to life in insect guts.</title>
        <authorList>
            <person name="Chouaia B."/>
            <person name="Gaiarsa S."/>
            <person name="Crotti E."/>
            <person name="Comandatore F."/>
            <person name="Degli Esposti M."/>
            <person name="Ricci I."/>
            <person name="Alma A."/>
            <person name="Favia G."/>
            <person name="Bandi C."/>
            <person name="Daffonchio D."/>
        </authorList>
    </citation>
    <scope>NUCLEOTIDE SEQUENCE [LARGE SCALE GENOMIC DNA]</scope>
    <source>
        <strain evidence="2 3">SF2.1</strain>
    </source>
</reference>
<evidence type="ECO:0000259" key="1">
    <source>
        <dbReference type="Pfam" id="PF19889"/>
    </source>
</evidence>
<feature type="domain" description="DUF6362" evidence="1">
    <location>
        <begin position="42"/>
        <end position="148"/>
    </location>
</feature>
<evidence type="ECO:0000313" key="3">
    <source>
        <dbReference type="Proteomes" id="UP000027583"/>
    </source>
</evidence>
<sequence>MGFGGLKEDGMTPDYVLFDHSRDIADQIAEWLAEAADTLAALPATGTRPSTHCVKWPDVVFDPEDLDWFRELEAFMPPPTAEQIRRMDIALGWLSLIDASQIRLRRVINMRLIVHPVSGRNRWGWEKIATKMGISEPTAKRWHRLGCEAIGKKIMTR</sequence>
<comment type="caution">
    <text evidence="2">The sequence shown here is derived from an EMBL/GenBank/DDBJ whole genome shotgun (WGS) entry which is preliminary data.</text>
</comment>
<proteinExistence type="predicted"/>
<dbReference type="Proteomes" id="UP000027583">
    <property type="component" value="Unassembled WGS sequence"/>
</dbReference>
<organism evidence="2 3">
    <name type="scientific">Asaia bogorensis</name>
    <dbReference type="NCBI Taxonomy" id="91915"/>
    <lineage>
        <taxon>Bacteria</taxon>
        <taxon>Pseudomonadati</taxon>
        <taxon>Pseudomonadota</taxon>
        <taxon>Alphaproteobacteria</taxon>
        <taxon>Acetobacterales</taxon>
        <taxon>Acetobacteraceae</taxon>
        <taxon>Asaia</taxon>
    </lineage>
</organism>
<dbReference type="EMBL" id="CBLX010000003">
    <property type="protein sequence ID" value="CDG38567.1"/>
    <property type="molecule type" value="Genomic_DNA"/>
</dbReference>
<dbReference type="AlphaFoldDB" id="A0A060QIG0"/>
<reference evidence="2 3" key="2">
    <citation type="journal article" date="2014" name="PLoS ONE">
        <title>Evolution of mitochondria reconstructed from the energy metabolism of living bacteria.</title>
        <authorList>
            <person name="Degli Esposti M."/>
            <person name="Chouaia B."/>
            <person name="Comandatore F."/>
            <person name="Crotti E."/>
            <person name="Sassera D."/>
            <person name="Lievens P.M."/>
            <person name="Daffonchio D."/>
            <person name="Bandi C."/>
        </authorList>
    </citation>
    <scope>NUCLEOTIDE SEQUENCE [LARGE SCALE GENOMIC DNA]</scope>
    <source>
        <strain evidence="2 3">SF2.1</strain>
    </source>
</reference>
<dbReference type="Pfam" id="PF19889">
    <property type="entry name" value="DUF6362"/>
    <property type="match status" value="1"/>
</dbReference>
<protein>
    <recommendedName>
        <fullName evidence="1">DUF6362 domain-containing protein</fullName>
    </recommendedName>
</protein>
<evidence type="ECO:0000313" key="2">
    <source>
        <dbReference type="EMBL" id="CDG38567.1"/>
    </source>
</evidence>
<dbReference type="InterPro" id="IPR045942">
    <property type="entry name" value="DUF6362"/>
</dbReference>